<evidence type="ECO:0000256" key="9">
    <source>
        <dbReference type="ARBA" id="ARBA00022909"/>
    </source>
</evidence>
<comment type="similarity">
    <text evidence="2">Belongs to the HPPK family.</text>
</comment>
<evidence type="ECO:0000313" key="14">
    <source>
        <dbReference type="EMBL" id="PVA06369.1"/>
    </source>
</evidence>
<proteinExistence type="inferred from homology"/>
<evidence type="ECO:0000256" key="7">
    <source>
        <dbReference type="ARBA" id="ARBA00022777"/>
    </source>
</evidence>
<dbReference type="UniPathway" id="UPA00077">
    <property type="reaction ID" value="UER00155"/>
</dbReference>
<reference evidence="14 15" key="1">
    <citation type="submission" date="2018-04" db="EMBL/GenBank/DDBJ databases">
        <title>Pelagivirga bohaiensis gen. nov., sp. nov., a bacterium isolated from the Bohai Sea.</title>
        <authorList>
            <person name="Ji X."/>
        </authorList>
    </citation>
    <scope>NUCLEOTIDE SEQUENCE [LARGE SCALE GENOMIC DNA]</scope>
    <source>
        <strain evidence="14 15">BH-SD16</strain>
    </source>
</reference>
<evidence type="ECO:0000313" key="15">
    <source>
        <dbReference type="Proteomes" id="UP000244817"/>
    </source>
</evidence>
<dbReference type="Pfam" id="PF01288">
    <property type="entry name" value="HPPK"/>
    <property type="match status" value="1"/>
</dbReference>
<evidence type="ECO:0000256" key="6">
    <source>
        <dbReference type="ARBA" id="ARBA00022741"/>
    </source>
</evidence>
<dbReference type="CDD" id="cd00483">
    <property type="entry name" value="HPPK"/>
    <property type="match status" value="1"/>
</dbReference>
<comment type="function">
    <text evidence="10">Catalyzes the transfer of pyrophosphate from adenosine triphosphate (ATP) to 6-hydroxymethyl-7,8-dihydropterin, an enzymatic step in folate biosynthesis pathway.</text>
</comment>
<dbReference type="PANTHER" id="PTHR43071:SF1">
    <property type="entry name" value="2-AMINO-4-HYDROXY-6-HYDROXYMETHYLDIHYDROPTERIDINE PYROPHOSPHOKINASE"/>
    <property type="match status" value="1"/>
</dbReference>
<keyword evidence="9" id="KW-0289">Folate biosynthesis</keyword>
<protein>
    <recommendedName>
        <fullName evidence="4">2-amino-4-hydroxy-6-hydroxymethyldihydropteridine pyrophosphokinase</fullName>
        <ecNumber evidence="3">2.7.6.3</ecNumber>
    </recommendedName>
    <alternativeName>
        <fullName evidence="11">6-hydroxymethyl-7,8-dihydropterin pyrophosphokinase</fullName>
    </alternativeName>
    <alternativeName>
        <fullName evidence="12">7,8-dihydro-6-hydroxymethylpterin-pyrophosphokinase</fullName>
    </alternativeName>
</protein>
<dbReference type="InterPro" id="IPR000550">
    <property type="entry name" value="Hppk"/>
</dbReference>
<keyword evidence="5" id="KW-0808">Transferase</keyword>
<dbReference type="EMBL" id="QCYG01000006">
    <property type="protein sequence ID" value="PVA06369.1"/>
    <property type="molecule type" value="Genomic_DNA"/>
</dbReference>
<feature type="domain" description="7,8-dihydro-6-hydroxymethylpterin-pyrophosphokinase" evidence="13">
    <location>
        <begin position="15"/>
        <end position="164"/>
    </location>
</feature>
<evidence type="ECO:0000256" key="4">
    <source>
        <dbReference type="ARBA" id="ARBA00016218"/>
    </source>
</evidence>
<dbReference type="PANTHER" id="PTHR43071">
    <property type="entry name" value="2-AMINO-4-HYDROXY-6-HYDROXYMETHYLDIHYDROPTERIDINE PYROPHOSPHOKINASE"/>
    <property type="match status" value="1"/>
</dbReference>
<dbReference type="Proteomes" id="UP000244817">
    <property type="component" value="Unassembled WGS sequence"/>
</dbReference>
<evidence type="ECO:0000256" key="8">
    <source>
        <dbReference type="ARBA" id="ARBA00022840"/>
    </source>
</evidence>
<gene>
    <name evidence="14" type="primary">folK</name>
    <name evidence="14" type="ORF">DC363_10720</name>
</gene>
<dbReference type="SUPFAM" id="SSF55083">
    <property type="entry name" value="6-hydroxymethyl-7,8-dihydropterin pyrophosphokinase, HPPK"/>
    <property type="match status" value="1"/>
</dbReference>
<evidence type="ECO:0000256" key="11">
    <source>
        <dbReference type="ARBA" id="ARBA00029766"/>
    </source>
</evidence>
<evidence type="ECO:0000256" key="2">
    <source>
        <dbReference type="ARBA" id="ARBA00005810"/>
    </source>
</evidence>
<dbReference type="NCBIfam" id="TIGR01498">
    <property type="entry name" value="folK"/>
    <property type="match status" value="1"/>
</dbReference>
<evidence type="ECO:0000256" key="1">
    <source>
        <dbReference type="ARBA" id="ARBA00005051"/>
    </source>
</evidence>
<name>A0A2T7FW32_9RHOB</name>
<dbReference type="Gene3D" id="3.30.70.560">
    <property type="entry name" value="7,8-Dihydro-6-hydroxymethylpterin-pyrophosphokinase HPPK"/>
    <property type="match status" value="1"/>
</dbReference>
<dbReference type="OrthoDB" id="9808041at2"/>
<evidence type="ECO:0000256" key="3">
    <source>
        <dbReference type="ARBA" id="ARBA00013253"/>
    </source>
</evidence>
<keyword evidence="7 14" id="KW-0418">Kinase</keyword>
<evidence type="ECO:0000256" key="12">
    <source>
        <dbReference type="ARBA" id="ARBA00033413"/>
    </source>
</evidence>
<dbReference type="GO" id="GO:0016301">
    <property type="term" value="F:kinase activity"/>
    <property type="evidence" value="ECO:0007669"/>
    <property type="project" value="UniProtKB-KW"/>
</dbReference>
<dbReference type="EC" id="2.7.6.3" evidence="3"/>
<accession>A0A2T7FW32</accession>
<dbReference type="AlphaFoldDB" id="A0A2T7FW32"/>
<dbReference type="GO" id="GO:0003848">
    <property type="term" value="F:2-amino-4-hydroxy-6-hydroxymethyldihydropteridine diphosphokinase activity"/>
    <property type="evidence" value="ECO:0007669"/>
    <property type="project" value="UniProtKB-EC"/>
</dbReference>
<dbReference type="InterPro" id="IPR035907">
    <property type="entry name" value="Hppk_sf"/>
</dbReference>
<dbReference type="GO" id="GO:0046654">
    <property type="term" value="P:tetrahydrofolate biosynthetic process"/>
    <property type="evidence" value="ECO:0007669"/>
    <property type="project" value="UniProtKB-UniPathway"/>
</dbReference>
<evidence type="ECO:0000259" key="13">
    <source>
        <dbReference type="Pfam" id="PF01288"/>
    </source>
</evidence>
<keyword evidence="6" id="KW-0547">Nucleotide-binding</keyword>
<comment type="caution">
    <text evidence="14">The sequence shown here is derived from an EMBL/GenBank/DDBJ whole genome shotgun (WGS) entry which is preliminary data.</text>
</comment>
<organism evidence="14 15">
    <name type="scientific">Thalassorhabdomicrobium marinisediminis</name>
    <dbReference type="NCBI Taxonomy" id="2170577"/>
    <lineage>
        <taxon>Bacteria</taxon>
        <taxon>Pseudomonadati</taxon>
        <taxon>Pseudomonadota</taxon>
        <taxon>Alphaproteobacteria</taxon>
        <taxon>Rhodobacterales</taxon>
        <taxon>Paracoccaceae</taxon>
        <taxon>Thalassorhabdomicrobium</taxon>
    </lineage>
</organism>
<keyword evidence="8" id="KW-0067">ATP-binding</keyword>
<evidence type="ECO:0000256" key="10">
    <source>
        <dbReference type="ARBA" id="ARBA00029409"/>
    </source>
</evidence>
<evidence type="ECO:0000256" key="5">
    <source>
        <dbReference type="ARBA" id="ARBA00022679"/>
    </source>
</evidence>
<dbReference type="GO" id="GO:0005524">
    <property type="term" value="F:ATP binding"/>
    <property type="evidence" value="ECO:0007669"/>
    <property type="project" value="UniProtKB-KW"/>
</dbReference>
<comment type="pathway">
    <text evidence="1">Cofactor biosynthesis; tetrahydrofolate biosynthesis; 2-amino-4-hydroxy-6-hydroxymethyl-7,8-dihydropteridine diphosphate from 7,8-dihydroneopterin triphosphate: step 4/4.</text>
</comment>
<keyword evidence="15" id="KW-1185">Reference proteome</keyword>
<sequence>MPQGQDSQGSNIVLVALGGNAPSRAGSPRATVEAAIFTLREIFSDFKASRLYQTPAFPAGAGPDFVNAGAAFRSDLDATEILELLHGVEAEFGRERVARWGQRTLDLDLIACGGAVLPDRATFQHWSNLPLEAQKAATPDRLILPHPRLADRAFVLVPLAELAPDWSHPVTGQTIAQMLDARPRAERDSVTTLT</sequence>
<dbReference type="GO" id="GO:0046656">
    <property type="term" value="P:folic acid biosynthetic process"/>
    <property type="evidence" value="ECO:0007669"/>
    <property type="project" value="UniProtKB-KW"/>
</dbReference>